<dbReference type="EMBL" id="CP001968">
    <property type="protein sequence ID" value="ADD67255.1"/>
    <property type="molecule type" value="Genomic_DNA"/>
</dbReference>
<keyword evidence="2" id="KW-0808">Transferase</keyword>
<dbReference type="SUPFAM" id="SSF55729">
    <property type="entry name" value="Acyl-CoA N-acyltransferases (Nat)"/>
    <property type="match status" value="1"/>
</dbReference>
<dbReference type="KEGG" id="dap:Dacet_0457"/>
<keyword evidence="3" id="KW-1185">Reference proteome</keyword>
<dbReference type="STRING" id="522772.Dacet_0457"/>
<protein>
    <submittedName>
        <fullName evidence="2">GCN5-related N-acetyltransferase</fullName>
    </submittedName>
</protein>
<dbReference type="CDD" id="cd04301">
    <property type="entry name" value="NAT_SF"/>
    <property type="match status" value="1"/>
</dbReference>
<reference evidence="2 3" key="1">
    <citation type="journal article" date="2010" name="Stand. Genomic Sci.">
        <title>Complete genome sequence of Denitrovibrio acetiphilus type strain (N2460).</title>
        <authorList>
            <person name="Kiss H."/>
            <person name="Lang E."/>
            <person name="Lapidus A."/>
            <person name="Copeland A."/>
            <person name="Nolan M."/>
            <person name="Glavina Del Rio T."/>
            <person name="Chen F."/>
            <person name="Lucas S."/>
            <person name="Tice H."/>
            <person name="Cheng J.F."/>
            <person name="Han C."/>
            <person name="Goodwin L."/>
            <person name="Pitluck S."/>
            <person name="Liolios K."/>
            <person name="Pati A."/>
            <person name="Ivanova N."/>
            <person name="Mavromatis K."/>
            <person name="Chen A."/>
            <person name="Palaniappan K."/>
            <person name="Land M."/>
            <person name="Hauser L."/>
            <person name="Chang Y.J."/>
            <person name="Jeffries C.D."/>
            <person name="Detter J.C."/>
            <person name="Brettin T."/>
            <person name="Spring S."/>
            <person name="Rohde M."/>
            <person name="Goker M."/>
            <person name="Woyke T."/>
            <person name="Bristow J."/>
            <person name="Eisen J.A."/>
            <person name="Markowitz V."/>
            <person name="Hugenholtz P."/>
            <person name="Kyrpides N.C."/>
            <person name="Klenk H.P."/>
        </authorList>
    </citation>
    <scope>NUCLEOTIDE SEQUENCE [LARGE SCALE GENOMIC DNA]</scope>
    <source>
        <strain evidence="3">DSM 12809 / NBRC 114555 / N2460</strain>
    </source>
</reference>
<evidence type="ECO:0000313" key="3">
    <source>
        <dbReference type="Proteomes" id="UP000002012"/>
    </source>
</evidence>
<dbReference type="PROSITE" id="PS51186">
    <property type="entry name" value="GNAT"/>
    <property type="match status" value="1"/>
</dbReference>
<evidence type="ECO:0000313" key="2">
    <source>
        <dbReference type="EMBL" id="ADD67255.1"/>
    </source>
</evidence>
<dbReference type="PaxDb" id="522772-Dacet_0457"/>
<dbReference type="GO" id="GO:0016747">
    <property type="term" value="F:acyltransferase activity, transferring groups other than amino-acyl groups"/>
    <property type="evidence" value="ECO:0007669"/>
    <property type="project" value="InterPro"/>
</dbReference>
<dbReference type="AlphaFoldDB" id="D4H3H1"/>
<accession>D4H3H1</accession>
<dbReference type="Proteomes" id="UP000002012">
    <property type="component" value="Chromosome"/>
</dbReference>
<name>D4H3H1_DENA2</name>
<dbReference type="Gene3D" id="3.40.630.30">
    <property type="match status" value="1"/>
</dbReference>
<dbReference type="InParanoid" id="D4H3H1"/>
<dbReference type="HOGENOM" id="CLU_101319_0_0_0"/>
<sequence length="277" mass="30720">MHSDYQINYLNLQHKTAPKAPYLYKNDNSETSGIDLEWDTDILGIKSARITMCSCSDNGAGLPESLGKVVMQMEDSGVQFIDFRCDLNSHIILQTAQKLGFYTTDVLNIYLSKKAPEKALIPGEISISSLQQKDAGTVEKMAAGMFTYSRIYKDPNISRATADNFYRTLFAHFMGKADIRVIHIDGTPAGFTIGMSEQLENGQKLGYLWLIGVSADFAGHGLGSMLLNDFLVNMHKNCDMVEIGTQVTNTAANRIYAKAELPAVSSLMTLHRWTEIQ</sequence>
<dbReference type="InterPro" id="IPR000182">
    <property type="entry name" value="GNAT_dom"/>
</dbReference>
<proteinExistence type="predicted"/>
<feature type="domain" description="N-acetyltransferase" evidence="1">
    <location>
        <begin position="125"/>
        <end position="277"/>
    </location>
</feature>
<organism evidence="2 3">
    <name type="scientific">Denitrovibrio acetiphilus (strain DSM 12809 / NBRC 114555 / N2460)</name>
    <dbReference type="NCBI Taxonomy" id="522772"/>
    <lineage>
        <taxon>Bacteria</taxon>
        <taxon>Pseudomonadati</taxon>
        <taxon>Deferribacterota</taxon>
        <taxon>Deferribacteres</taxon>
        <taxon>Deferribacterales</taxon>
        <taxon>Geovibrionaceae</taxon>
        <taxon>Denitrovibrio</taxon>
    </lineage>
</organism>
<dbReference type="Pfam" id="PF00583">
    <property type="entry name" value="Acetyltransf_1"/>
    <property type="match status" value="1"/>
</dbReference>
<evidence type="ECO:0000259" key="1">
    <source>
        <dbReference type="PROSITE" id="PS51186"/>
    </source>
</evidence>
<dbReference type="OrthoDB" id="9794566at2"/>
<dbReference type="InterPro" id="IPR016181">
    <property type="entry name" value="Acyl_CoA_acyltransferase"/>
</dbReference>
<dbReference type="eggNOG" id="COG0456">
    <property type="taxonomic scope" value="Bacteria"/>
</dbReference>
<dbReference type="RefSeq" id="WP_013009799.1">
    <property type="nucleotide sequence ID" value="NC_013943.1"/>
</dbReference>
<gene>
    <name evidence="2" type="ordered locus">Dacet_0457</name>
</gene>